<feature type="transmembrane region" description="Helical" evidence="2">
    <location>
        <begin position="90"/>
        <end position="106"/>
    </location>
</feature>
<keyword evidence="2" id="KW-0812">Transmembrane</keyword>
<feature type="region of interest" description="Disordered" evidence="1">
    <location>
        <begin position="340"/>
        <end position="375"/>
    </location>
</feature>
<sequence length="375" mass="43424">MLTPILSTTIPVIKSLSDTADFSKTVQPYLPQLYALPQQIFERINDAQGLKELYISTNPVIGSLGFALALAPVVLLVAEVNKNYSQVDRLWSIIPVVYNCHYAIWAHLNGLPTQRLDHVMAVTVIWGLRLTFNYWRKGGYSVGSEDYRWNIVKDYVGPYVMFAFDVVFISLIQSLLLWVITTPTYILLLAGRLIGDEMSNYDNVFSKVMFAIVLVEFFADQQQWSYYQARTKYRETAKVPQDHNYTREQLDRGFNTSGLWAYSRHPNFAAEQAFWVCLYQWACCESYTFTNWTFAAAMGYLFLFQASTWLTELLSAQKYPEYKIYQQRVGKFLPRLVTKSMDEPKSKKEEEKETKQTKTIKKIEKATGMGKTKKR</sequence>
<keyword evidence="2" id="KW-0472">Membrane</keyword>
<dbReference type="GO" id="GO:0016020">
    <property type="term" value="C:membrane"/>
    <property type="evidence" value="ECO:0007669"/>
    <property type="project" value="TreeGrafter"/>
</dbReference>
<evidence type="ECO:0008006" key="5">
    <source>
        <dbReference type="Google" id="ProtNLM"/>
    </source>
</evidence>
<dbReference type="EMBL" id="ML977325">
    <property type="protein sequence ID" value="KAF2114448.1"/>
    <property type="molecule type" value="Genomic_DNA"/>
</dbReference>
<dbReference type="InterPro" id="IPR010721">
    <property type="entry name" value="UstE-like"/>
</dbReference>
<dbReference type="Pfam" id="PF06966">
    <property type="entry name" value="DUF1295"/>
    <property type="match status" value="1"/>
</dbReference>
<name>A0A6A5Z7U3_9PLEO</name>
<reference evidence="3" key="1">
    <citation type="journal article" date="2020" name="Stud. Mycol.">
        <title>101 Dothideomycetes genomes: a test case for predicting lifestyles and emergence of pathogens.</title>
        <authorList>
            <person name="Haridas S."/>
            <person name="Albert R."/>
            <person name="Binder M."/>
            <person name="Bloem J."/>
            <person name="Labutti K."/>
            <person name="Salamov A."/>
            <person name="Andreopoulos B."/>
            <person name="Baker S."/>
            <person name="Barry K."/>
            <person name="Bills G."/>
            <person name="Bluhm B."/>
            <person name="Cannon C."/>
            <person name="Castanera R."/>
            <person name="Culley D."/>
            <person name="Daum C."/>
            <person name="Ezra D."/>
            <person name="Gonzalez J."/>
            <person name="Henrissat B."/>
            <person name="Kuo A."/>
            <person name="Liang C."/>
            <person name="Lipzen A."/>
            <person name="Lutzoni F."/>
            <person name="Magnuson J."/>
            <person name="Mondo S."/>
            <person name="Nolan M."/>
            <person name="Ohm R."/>
            <person name="Pangilinan J."/>
            <person name="Park H.-J."/>
            <person name="Ramirez L."/>
            <person name="Alfaro M."/>
            <person name="Sun H."/>
            <person name="Tritt A."/>
            <person name="Yoshinaga Y."/>
            <person name="Zwiers L.-H."/>
            <person name="Turgeon B."/>
            <person name="Goodwin S."/>
            <person name="Spatafora J."/>
            <person name="Crous P."/>
            <person name="Grigoriev I."/>
        </authorList>
    </citation>
    <scope>NUCLEOTIDE SEQUENCE</scope>
    <source>
        <strain evidence="3">CBS 627.86</strain>
    </source>
</reference>
<organism evidence="3 4">
    <name type="scientific">Lophiotrema nucula</name>
    <dbReference type="NCBI Taxonomy" id="690887"/>
    <lineage>
        <taxon>Eukaryota</taxon>
        <taxon>Fungi</taxon>
        <taxon>Dikarya</taxon>
        <taxon>Ascomycota</taxon>
        <taxon>Pezizomycotina</taxon>
        <taxon>Dothideomycetes</taxon>
        <taxon>Pleosporomycetidae</taxon>
        <taxon>Pleosporales</taxon>
        <taxon>Lophiotremataceae</taxon>
        <taxon>Lophiotrema</taxon>
    </lineage>
</organism>
<dbReference type="Proteomes" id="UP000799770">
    <property type="component" value="Unassembled WGS sequence"/>
</dbReference>
<proteinExistence type="predicted"/>
<keyword evidence="4" id="KW-1185">Reference proteome</keyword>
<dbReference type="AlphaFoldDB" id="A0A6A5Z7U3"/>
<evidence type="ECO:0000256" key="2">
    <source>
        <dbReference type="SAM" id="Phobius"/>
    </source>
</evidence>
<evidence type="ECO:0000313" key="4">
    <source>
        <dbReference type="Proteomes" id="UP000799770"/>
    </source>
</evidence>
<feature type="compositionally biased region" description="Basic and acidic residues" evidence="1">
    <location>
        <begin position="340"/>
        <end position="365"/>
    </location>
</feature>
<evidence type="ECO:0000313" key="3">
    <source>
        <dbReference type="EMBL" id="KAF2114448.1"/>
    </source>
</evidence>
<gene>
    <name evidence="3" type="ORF">BDV96DRAFT_613151</name>
</gene>
<protein>
    <recommendedName>
        <fullName evidence="5">DUF1295-domain-containing protein</fullName>
    </recommendedName>
</protein>
<feature type="transmembrane region" description="Helical" evidence="2">
    <location>
        <begin position="60"/>
        <end position="78"/>
    </location>
</feature>
<dbReference type="PANTHER" id="PTHR32251">
    <property type="entry name" value="3-OXO-5-ALPHA-STEROID 4-DEHYDROGENASE"/>
    <property type="match status" value="1"/>
</dbReference>
<evidence type="ECO:0000256" key="1">
    <source>
        <dbReference type="SAM" id="MobiDB-lite"/>
    </source>
</evidence>
<dbReference type="Gene3D" id="1.20.120.1630">
    <property type="match status" value="1"/>
</dbReference>
<dbReference type="PANTHER" id="PTHR32251:SF23">
    <property type="entry name" value="3-OXO-5-ALPHA-STEROID 4-DEHYDROGENASE (DUF1295)"/>
    <property type="match status" value="1"/>
</dbReference>
<dbReference type="OrthoDB" id="201504at2759"/>
<keyword evidence="2" id="KW-1133">Transmembrane helix</keyword>
<feature type="transmembrane region" description="Helical" evidence="2">
    <location>
        <begin position="156"/>
        <end position="180"/>
    </location>
</feature>
<accession>A0A6A5Z7U3</accession>